<evidence type="ECO:0000256" key="2">
    <source>
        <dbReference type="ARBA" id="ARBA00004401"/>
    </source>
</evidence>
<reference evidence="11" key="1">
    <citation type="journal article" date="2019" name="Int. J. Syst. Evol. Microbiol.">
        <title>The Global Catalogue of Microorganisms (GCM) 10K type strain sequencing project: providing services to taxonomists for standard genome sequencing and annotation.</title>
        <authorList>
            <consortium name="The Broad Institute Genomics Platform"/>
            <consortium name="The Broad Institute Genome Sequencing Center for Infectious Disease"/>
            <person name="Wu L."/>
            <person name="Ma J."/>
        </authorList>
    </citation>
    <scope>NUCLEOTIDE SEQUENCE [LARGE SCALE GENOMIC DNA]</scope>
    <source>
        <strain evidence="11">CCUG 57113</strain>
    </source>
</reference>
<keyword evidence="7" id="KW-0472">Membrane</keyword>
<proteinExistence type="inferred from homology"/>
<protein>
    <recommendedName>
        <fullName evidence="4 7">Signal peptidase I</fullName>
        <ecNumber evidence="4 7">3.4.21.89</ecNumber>
    </recommendedName>
</protein>
<comment type="caution">
    <text evidence="10">The sequence shown here is derived from an EMBL/GenBank/DDBJ whole genome shotgun (WGS) entry which is preliminary data.</text>
</comment>
<dbReference type="Pfam" id="PF10502">
    <property type="entry name" value="Peptidase_S26"/>
    <property type="match status" value="1"/>
</dbReference>
<dbReference type="PROSITE" id="PS00761">
    <property type="entry name" value="SPASE_I_3"/>
    <property type="match status" value="1"/>
</dbReference>
<dbReference type="PRINTS" id="PR00727">
    <property type="entry name" value="LEADERPTASE"/>
</dbReference>
<dbReference type="Gene3D" id="2.10.109.10">
    <property type="entry name" value="Umud Fragment, subunit A"/>
    <property type="match status" value="1"/>
</dbReference>
<keyword evidence="5 7" id="KW-0645">Protease</keyword>
<evidence type="ECO:0000256" key="6">
    <source>
        <dbReference type="ARBA" id="ARBA00022801"/>
    </source>
</evidence>
<evidence type="ECO:0000256" key="4">
    <source>
        <dbReference type="ARBA" id="ARBA00013208"/>
    </source>
</evidence>
<dbReference type="EMBL" id="JBHSMH010000004">
    <property type="protein sequence ID" value="MFC5467451.1"/>
    <property type="molecule type" value="Genomic_DNA"/>
</dbReference>
<dbReference type="EC" id="3.4.21.89" evidence="4 7"/>
<dbReference type="InterPro" id="IPR019757">
    <property type="entry name" value="Pept_S26A_signal_pept_1_Lys-AS"/>
</dbReference>
<keyword evidence="6 7" id="KW-0378">Hydrolase</keyword>
<dbReference type="InterPro" id="IPR019756">
    <property type="entry name" value="Pept_S26A_signal_pept_1_Ser-AS"/>
</dbReference>
<dbReference type="InterPro" id="IPR036286">
    <property type="entry name" value="LexA/Signal_pep-like_sf"/>
</dbReference>
<evidence type="ECO:0000256" key="7">
    <source>
        <dbReference type="RuleBase" id="RU003993"/>
    </source>
</evidence>
<dbReference type="InterPro" id="IPR019533">
    <property type="entry name" value="Peptidase_S26"/>
</dbReference>
<dbReference type="NCBIfam" id="TIGR02227">
    <property type="entry name" value="sigpep_I_bact"/>
    <property type="match status" value="1"/>
</dbReference>
<evidence type="ECO:0000256" key="3">
    <source>
        <dbReference type="ARBA" id="ARBA00009370"/>
    </source>
</evidence>
<comment type="similarity">
    <text evidence="3 8">Belongs to the peptidase S26 family.</text>
</comment>
<dbReference type="InterPro" id="IPR019758">
    <property type="entry name" value="Pept_S26A_signal_pept_1_CS"/>
</dbReference>
<dbReference type="Proteomes" id="UP001596105">
    <property type="component" value="Unassembled WGS sequence"/>
</dbReference>
<evidence type="ECO:0000256" key="5">
    <source>
        <dbReference type="ARBA" id="ARBA00022670"/>
    </source>
</evidence>
<evidence type="ECO:0000256" key="8">
    <source>
        <dbReference type="RuleBase" id="RU362042"/>
    </source>
</evidence>
<comment type="subcellular location">
    <subcellularLocation>
        <location evidence="2">Cell membrane</location>
        <topology evidence="2">Single-pass type II membrane protein</topology>
    </subcellularLocation>
    <subcellularLocation>
        <location evidence="8">Membrane</location>
        <topology evidence="8">Single-pass type II membrane protein</topology>
    </subcellularLocation>
</comment>
<dbReference type="GO" id="GO:0009003">
    <property type="term" value="F:signal peptidase activity"/>
    <property type="evidence" value="ECO:0007669"/>
    <property type="project" value="UniProtKB-EC"/>
</dbReference>
<comment type="catalytic activity">
    <reaction evidence="1 7">
        <text>Cleavage of hydrophobic, N-terminal signal or leader sequences from secreted and periplasmic proteins.</text>
        <dbReference type="EC" id="3.4.21.89"/>
    </reaction>
</comment>
<dbReference type="SUPFAM" id="SSF51306">
    <property type="entry name" value="LexA/Signal peptidase"/>
    <property type="match status" value="1"/>
</dbReference>
<gene>
    <name evidence="10" type="primary">lepB</name>
    <name evidence="10" type="ORF">ACFPPD_01895</name>
</gene>
<keyword evidence="11" id="KW-1185">Reference proteome</keyword>
<feature type="transmembrane region" description="Helical" evidence="7">
    <location>
        <begin position="12"/>
        <end position="32"/>
    </location>
</feature>
<name>A0ABW0LS00_9BACL</name>
<dbReference type="PANTHER" id="PTHR43390">
    <property type="entry name" value="SIGNAL PEPTIDASE I"/>
    <property type="match status" value="1"/>
</dbReference>
<dbReference type="PANTHER" id="PTHR43390:SF1">
    <property type="entry name" value="CHLOROPLAST PROCESSING PEPTIDASE"/>
    <property type="match status" value="1"/>
</dbReference>
<dbReference type="CDD" id="cd06530">
    <property type="entry name" value="S26_SPase_I"/>
    <property type="match status" value="1"/>
</dbReference>
<sequence>MILLKFAREWIGTIAIAFVLSMVIGIFVIQPYKVEGHSMDPTLRDGQRLFVSKLSHTFSYYPKYGDIVIIDSRVDRNRTFFDDVKDNPIFQLFHNTTEHVFYVKRVVGKPGDVLELRNHEVYRNGEKLDEPYVKEAMESSAQENWTVPEGHIFVMGDNRNHSEDSRAIGFIPLDHVLGKKVM</sequence>
<evidence type="ECO:0000313" key="11">
    <source>
        <dbReference type="Proteomes" id="UP001596105"/>
    </source>
</evidence>
<keyword evidence="7" id="KW-0812">Transmembrane</keyword>
<organism evidence="10 11">
    <name type="scientific">Cohnella suwonensis</name>
    <dbReference type="NCBI Taxonomy" id="696072"/>
    <lineage>
        <taxon>Bacteria</taxon>
        <taxon>Bacillati</taxon>
        <taxon>Bacillota</taxon>
        <taxon>Bacilli</taxon>
        <taxon>Bacillales</taxon>
        <taxon>Paenibacillaceae</taxon>
        <taxon>Cohnella</taxon>
    </lineage>
</organism>
<dbReference type="PROSITE" id="PS00760">
    <property type="entry name" value="SPASE_I_2"/>
    <property type="match status" value="1"/>
</dbReference>
<dbReference type="RefSeq" id="WP_209747188.1">
    <property type="nucleotide sequence ID" value="NZ_JBHSMH010000004.1"/>
</dbReference>
<keyword evidence="7" id="KW-1133">Transmembrane helix</keyword>
<evidence type="ECO:0000313" key="10">
    <source>
        <dbReference type="EMBL" id="MFC5467451.1"/>
    </source>
</evidence>
<accession>A0ABW0LS00</accession>
<evidence type="ECO:0000256" key="1">
    <source>
        <dbReference type="ARBA" id="ARBA00000677"/>
    </source>
</evidence>
<evidence type="ECO:0000259" key="9">
    <source>
        <dbReference type="Pfam" id="PF10502"/>
    </source>
</evidence>
<dbReference type="PROSITE" id="PS00501">
    <property type="entry name" value="SPASE_I_1"/>
    <property type="match status" value="1"/>
</dbReference>
<dbReference type="InterPro" id="IPR000223">
    <property type="entry name" value="Pept_S26A_signal_pept_1"/>
</dbReference>
<feature type="domain" description="Peptidase S26" evidence="9">
    <location>
        <begin position="8"/>
        <end position="181"/>
    </location>
</feature>